<proteinExistence type="predicted"/>
<dbReference type="EC" id="2.3.-.-" evidence="2"/>
<keyword evidence="3" id="KW-1185">Reference proteome</keyword>
<evidence type="ECO:0000259" key="1">
    <source>
        <dbReference type="PROSITE" id="PS51186"/>
    </source>
</evidence>
<feature type="domain" description="N-acetyltransferase" evidence="1">
    <location>
        <begin position="1"/>
        <end position="156"/>
    </location>
</feature>
<reference evidence="3" key="1">
    <citation type="journal article" date="2019" name="Int. J. Syst. Evol. Microbiol.">
        <title>The Global Catalogue of Microorganisms (GCM) 10K type strain sequencing project: providing services to taxonomists for standard genome sequencing and annotation.</title>
        <authorList>
            <consortium name="The Broad Institute Genomics Platform"/>
            <consortium name="The Broad Institute Genome Sequencing Center for Infectious Disease"/>
            <person name="Wu L."/>
            <person name="Ma J."/>
        </authorList>
    </citation>
    <scope>NUCLEOTIDE SEQUENCE [LARGE SCALE GENOMIC DNA]</scope>
    <source>
        <strain evidence="3">CCUG 55328</strain>
    </source>
</reference>
<dbReference type="EMBL" id="JBHTKR010000001">
    <property type="protein sequence ID" value="MFD1193342.1"/>
    <property type="molecule type" value="Genomic_DNA"/>
</dbReference>
<dbReference type="Gene3D" id="3.40.630.30">
    <property type="match status" value="1"/>
</dbReference>
<dbReference type="RefSeq" id="WP_380788537.1">
    <property type="nucleotide sequence ID" value="NZ_JBHTKR010000001.1"/>
</dbReference>
<protein>
    <submittedName>
        <fullName evidence="2">GNAT family N-acetyltransferase</fullName>
        <ecNumber evidence="2">2.3.-.-</ecNumber>
    </submittedName>
</protein>
<dbReference type="CDD" id="cd04301">
    <property type="entry name" value="NAT_SF"/>
    <property type="match status" value="1"/>
</dbReference>
<dbReference type="InterPro" id="IPR016181">
    <property type="entry name" value="Acyl_CoA_acyltransferase"/>
</dbReference>
<accession>A0ABW3T8T9</accession>
<dbReference type="Pfam" id="PF13508">
    <property type="entry name" value="Acetyltransf_7"/>
    <property type="match status" value="1"/>
</dbReference>
<keyword evidence="2" id="KW-0012">Acyltransferase</keyword>
<keyword evidence="2" id="KW-0808">Transferase</keyword>
<dbReference type="Proteomes" id="UP001597151">
    <property type="component" value="Unassembled WGS sequence"/>
</dbReference>
<evidence type="ECO:0000313" key="3">
    <source>
        <dbReference type="Proteomes" id="UP001597151"/>
    </source>
</evidence>
<dbReference type="SUPFAM" id="SSF55729">
    <property type="entry name" value="Acyl-CoA N-acyltransferases (Nat)"/>
    <property type="match status" value="1"/>
</dbReference>
<gene>
    <name evidence="2" type="ORF">ACFQ3C_01490</name>
</gene>
<dbReference type="InterPro" id="IPR000182">
    <property type="entry name" value="GNAT_dom"/>
</dbReference>
<dbReference type="PROSITE" id="PS51186">
    <property type="entry name" value="GNAT"/>
    <property type="match status" value="1"/>
</dbReference>
<sequence>MDFVSDGKGREQDIIDLFAASFTAAEGAAEGTLIAALVRDLLEGTPAGDLHVFLACEGLTIIGGAIFSRMRYDRDARRVFILSPMAVAPDRQGQGVGQALLRHALAVLRADGVAVALTYGDPDFYGRVGFAQISVAQAAAPFALRQPEGWLGQSLTDAPLAPLKGPAACVAALNNPDLW</sequence>
<evidence type="ECO:0000313" key="2">
    <source>
        <dbReference type="EMBL" id="MFD1193342.1"/>
    </source>
</evidence>
<comment type="caution">
    <text evidence="2">The sequence shown here is derived from an EMBL/GenBank/DDBJ whole genome shotgun (WGS) entry which is preliminary data.</text>
</comment>
<name>A0ABW3T8T9_9RHOB</name>
<organism evidence="2 3">
    <name type="scientific">Seohaeicola saemankumensis</name>
    <dbReference type="NCBI Taxonomy" id="481181"/>
    <lineage>
        <taxon>Bacteria</taxon>
        <taxon>Pseudomonadati</taxon>
        <taxon>Pseudomonadota</taxon>
        <taxon>Alphaproteobacteria</taxon>
        <taxon>Rhodobacterales</taxon>
        <taxon>Roseobacteraceae</taxon>
        <taxon>Seohaeicola</taxon>
    </lineage>
</organism>
<dbReference type="GO" id="GO:0016746">
    <property type="term" value="F:acyltransferase activity"/>
    <property type="evidence" value="ECO:0007669"/>
    <property type="project" value="UniProtKB-KW"/>
</dbReference>